<name>A0A919K6V5_9ACTN</name>
<feature type="chain" id="PRO_5038778293" evidence="1">
    <location>
        <begin position="18"/>
        <end position="178"/>
    </location>
</feature>
<keyword evidence="3" id="KW-1185">Reference proteome</keyword>
<reference evidence="2" key="1">
    <citation type="submission" date="2021-01" db="EMBL/GenBank/DDBJ databases">
        <title>Whole genome shotgun sequence of Actinoplanes rishiriensis NBRC 108556.</title>
        <authorList>
            <person name="Komaki H."/>
            <person name="Tamura T."/>
        </authorList>
    </citation>
    <scope>NUCLEOTIDE SEQUENCE</scope>
    <source>
        <strain evidence="2">NBRC 108556</strain>
    </source>
</reference>
<sequence length="178" mass="18820">MAAAILVSVGAATPALAGPVKSVAATATDGVQIKTLADGTVVQTFTARRTVMTNIPNRPEVIICRIETRLPTIEVTAVGPLTFERIAFDGVGYCDSQVREIAVTGALFIGNRILPDSIDSKVRPNTTAIPVRASTDCRLNTYIGHLDAVMTMPGGYTPPVLSFNFDTIPVFLACLSNL</sequence>
<proteinExistence type="predicted"/>
<keyword evidence="1" id="KW-0732">Signal</keyword>
<gene>
    <name evidence="2" type="ORF">Ari01nite_95110</name>
</gene>
<dbReference type="EMBL" id="BOMV01000118">
    <property type="protein sequence ID" value="GIF02047.1"/>
    <property type="molecule type" value="Genomic_DNA"/>
</dbReference>
<evidence type="ECO:0000313" key="3">
    <source>
        <dbReference type="Proteomes" id="UP000636960"/>
    </source>
</evidence>
<dbReference type="AlphaFoldDB" id="A0A919K6V5"/>
<comment type="caution">
    <text evidence="2">The sequence shown here is derived from an EMBL/GenBank/DDBJ whole genome shotgun (WGS) entry which is preliminary data.</text>
</comment>
<dbReference type="Proteomes" id="UP000636960">
    <property type="component" value="Unassembled WGS sequence"/>
</dbReference>
<accession>A0A919K6V5</accession>
<evidence type="ECO:0000313" key="2">
    <source>
        <dbReference type="EMBL" id="GIF02047.1"/>
    </source>
</evidence>
<feature type="signal peptide" evidence="1">
    <location>
        <begin position="1"/>
        <end position="17"/>
    </location>
</feature>
<evidence type="ECO:0000256" key="1">
    <source>
        <dbReference type="SAM" id="SignalP"/>
    </source>
</evidence>
<organism evidence="2 3">
    <name type="scientific">Paractinoplanes rishiriensis</name>
    <dbReference type="NCBI Taxonomy" id="1050105"/>
    <lineage>
        <taxon>Bacteria</taxon>
        <taxon>Bacillati</taxon>
        <taxon>Actinomycetota</taxon>
        <taxon>Actinomycetes</taxon>
        <taxon>Micromonosporales</taxon>
        <taxon>Micromonosporaceae</taxon>
        <taxon>Paractinoplanes</taxon>
    </lineage>
</organism>
<protein>
    <submittedName>
        <fullName evidence="2">Uncharacterized protein</fullName>
    </submittedName>
</protein>